<comment type="subcellular location">
    <subcellularLocation>
        <location evidence="1">Membrane</location>
        <topology evidence="1">Multi-pass membrane protein</topology>
    </subcellularLocation>
</comment>
<keyword evidence="3" id="KW-0813">Transport</keyword>
<evidence type="ECO:0000259" key="8">
    <source>
        <dbReference type="Pfam" id="PF01545"/>
    </source>
</evidence>
<dbReference type="PANTHER" id="PTHR11562">
    <property type="entry name" value="CATION EFFLUX PROTEIN/ ZINC TRANSPORTER"/>
    <property type="match status" value="1"/>
</dbReference>
<feature type="transmembrane region" description="Helical" evidence="7">
    <location>
        <begin position="170"/>
        <end position="187"/>
    </location>
</feature>
<feature type="transmembrane region" description="Helical" evidence="7">
    <location>
        <begin position="77"/>
        <end position="93"/>
    </location>
</feature>
<keyword evidence="10" id="KW-1185">Reference proteome</keyword>
<evidence type="ECO:0000313" key="10">
    <source>
        <dbReference type="Proteomes" id="UP001501788"/>
    </source>
</evidence>
<feature type="domain" description="Cation efflux protein transmembrane" evidence="8">
    <location>
        <begin position="40"/>
        <end position="218"/>
    </location>
</feature>
<keyword evidence="2 7" id="KW-0812">Transmembrane</keyword>
<proteinExistence type="predicted"/>
<comment type="caution">
    <text evidence="9">The sequence shown here is derived from an EMBL/GenBank/DDBJ whole genome shotgun (WGS) entry which is preliminary data.</text>
</comment>
<protein>
    <submittedName>
        <fullName evidence="9">Cation diffusion facilitator family transporter</fullName>
    </submittedName>
</protein>
<evidence type="ECO:0000256" key="2">
    <source>
        <dbReference type="ARBA" id="ARBA00022692"/>
    </source>
</evidence>
<evidence type="ECO:0000313" key="9">
    <source>
        <dbReference type="EMBL" id="GAA4417741.1"/>
    </source>
</evidence>
<feature type="region of interest" description="Disordered" evidence="6">
    <location>
        <begin position="1"/>
        <end position="24"/>
    </location>
</feature>
<gene>
    <name evidence="9" type="ORF">GCM10023090_01730</name>
</gene>
<evidence type="ECO:0000256" key="5">
    <source>
        <dbReference type="ARBA" id="ARBA00023136"/>
    </source>
</evidence>
<dbReference type="SUPFAM" id="SSF161111">
    <property type="entry name" value="Cation efflux protein transmembrane domain-like"/>
    <property type="match status" value="1"/>
</dbReference>
<dbReference type="EMBL" id="BAABEX010000002">
    <property type="protein sequence ID" value="GAA4417741.1"/>
    <property type="molecule type" value="Genomic_DNA"/>
</dbReference>
<evidence type="ECO:0000256" key="6">
    <source>
        <dbReference type="SAM" id="MobiDB-lite"/>
    </source>
</evidence>
<dbReference type="Pfam" id="PF01545">
    <property type="entry name" value="Cation_efflux"/>
    <property type="match status" value="1"/>
</dbReference>
<dbReference type="InterPro" id="IPR050681">
    <property type="entry name" value="CDF/SLC30A"/>
</dbReference>
<reference evidence="10" key="1">
    <citation type="journal article" date="2019" name="Int. J. Syst. Evol. Microbiol.">
        <title>The Global Catalogue of Microorganisms (GCM) 10K type strain sequencing project: providing services to taxonomists for standard genome sequencing and annotation.</title>
        <authorList>
            <consortium name="The Broad Institute Genomics Platform"/>
            <consortium name="The Broad Institute Genome Sequencing Center for Infectious Disease"/>
            <person name="Wu L."/>
            <person name="Ma J."/>
        </authorList>
    </citation>
    <scope>NUCLEOTIDE SEQUENCE [LARGE SCALE GENOMIC DNA]</scope>
    <source>
        <strain evidence="10">JCM 31890</strain>
    </source>
</reference>
<dbReference type="Gene3D" id="1.20.1510.10">
    <property type="entry name" value="Cation efflux protein transmembrane domain"/>
    <property type="match status" value="1"/>
</dbReference>
<keyword evidence="4 7" id="KW-1133">Transmembrane helix</keyword>
<dbReference type="Proteomes" id="UP001501788">
    <property type="component" value="Unassembled WGS sequence"/>
</dbReference>
<name>A0ABP8KVV1_9BURK</name>
<accession>A0ABP8KVV1</accession>
<feature type="transmembrane region" description="Helical" evidence="7">
    <location>
        <begin position="193"/>
        <end position="211"/>
    </location>
</feature>
<organism evidence="9 10">
    <name type="scientific">Acidovorax lacteus</name>
    <dbReference type="NCBI Taxonomy" id="1924988"/>
    <lineage>
        <taxon>Bacteria</taxon>
        <taxon>Pseudomonadati</taxon>
        <taxon>Pseudomonadota</taxon>
        <taxon>Betaproteobacteria</taxon>
        <taxon>Burkholderiales</taxon>
        <taxon>Comamonadaceae</taxon>
        <taxon>Acidovorax</taxon>
    </lineage>
</organism>
<evidence type="ECO:0000256" key="1">
    <source>
        <dbReference type="ARBA" id="ARBA00004141"/>
    </source>
</evidence>
<evidence type="ECO:0000256" key="3">
    <source>
        <dbReference type="ARBA" id="ARBA00022906"/>
    </source>
</evidence>
<evidence type="ECO:0000256" key="4">
    <source>
        <dbReference type="ARBA" id="ARBA00022989"/>
    </source>
</evidence>
<dbReference type="PANTHER" id="PTHR11562:SF17">
    <property type="entry name" value="RE54080P-RELATED"/>
    <property type="match status" value="1"/>
</dbReference>
<evidence type="ECO:0000256" key="7">
    <source>
        <dbReference type="SAM" id="Phobius"/>
    </source>
</evidence>
<keyword evidence="3" id="KW-0406">Ion transport</keyword>
<sequence>MHDHALHAAPPASQPHRDGCGSHCHTAPSATADPRYRRVLWAALMVNALMFGVELWAGAQSGSASLLADAIDFLGDAANYAVSLLVLSMAPAWRARAALLKGATMLAFGLFVVARVAWGAWTGAAPEPITMGTVGLLALAANLGVAVLLYRWRQGDANMRGVWICTRNDALGNVAVMGAALGVFGTGTAWPDLVVAAVMAGLAISGGAAVMRQARAELREARHEPE</sequence>
<dbReference type="InterPro" id="IPR027469">
    <property type="entry name" value="Cation_efflux_TMD_sf"/>
</dbReference>
<dbReference type="RefSeq" id="WP_345060286.1">
    <property type="nucleotide sequence ID" value="NZ_BAABEX010000002.1"/>
</dbReference>
<feature type="transmembrane region" description="Helical" evidence="7">
    <location>
        <begin position="129"/>
        <end position="150"/>
    </location>
</feature>
<dbReference type="InterPro" id="IPR058533">
    <property type="entry name" value="Cation_efflux_TM"/>
</dbReference>
<keyword evidence="5 7" id="KW-0472">Membrane</keyword>
<keyword evidence="3" id="KW-0864">Zinc transport</keyword>
<feature type="transmembrane region" description="Helical" evidence="7">
    <location>
        <begin position="39"/>
        <end position="57"/>
    </location>
</feature>
<feature type="transmembrane region" description="Helical" evidence="7">
    <location>
        <begin position="105"/>
        <end position="123"/>
    </location>
</feature>
<keyword evidence="3" id="KW-0862">Zinc</keyword>